<dbReference type="CDD" id="cd01948">
    <property type="entry name" value="EAL"/>
    <property type="match status" value="1"/>
</dbReference>
<dbReference type="InterPro" id="IPR029787">
    <property type="entry name" value="Nucleotide_cyclase"/>
</dbReference>
<proteinExistence type="predicted"/>
<dbReference type="PROSITE" id="PS50883">
    <property type="entry name" value="EAL"/>
    <property type="match status" value="1"/>
</dbReference>
<dbReference type="Pfam" id="PF00989">
    <property type="entry name" value="PAS"/>
    <property type="match status" value="1"/>
</dbReference>
<dbReference type="PANTHER" id="PTHR44757:SF2">
    <property type="entry name" value="BIOFILM ARCHITECTURE MAINTENANCE PROTEIN MBAA"/>
    <property type="match status" value="1"/>
</dbReference>
<comment type="caution">
    <text evidence="3">The sequence shown here is derived from an EMBL/GenBank/DDBJ whole genome shotgun (WGS) entry which is preliminary data.</text>
</comment>
<dbReference type="Pfam" id="PF08447">
    <property type="entry name" value="PAS_3"/>
    <property type="match status" value="1"/>
</dbReference>
<dbReference type="InterPro" id="IPR000160">
    <property type="entry name" value="GGDEF_dom"/>
</dbReference>
<evidence type="ECO:0000259" key="1">
    <source>
        <dbReference type="PROSITE" id="PS50883"/>
    </source>
</evidence>
<dbReference type="PANTHER" id="PTHR44757">
    <property type="entry name" value="DIGUANYLATE CYCLASE DGCP"/>
    <property type="match status" value="1"/>
</dbReference>
<gene>
    <name evidence="3" type="ORF">G7Y85_18140</name>
</gene>
<dbReference type="AlphaFoldDB" id="A0A6M2BW31"/>
<dbReference type="PROSITE" id="PS50887">
    <property type="entry name" value="GGDEF"/>
    <property type="match status" value="1"/>
</dbReference>
<dbReference type="SMART" id="SM00091">
    <property type="entry name" value="PAS"/>
    <property type="match status" value="2"/>
</dbReference>
<dbReference type="RefSeq" id="WP_166260802.1">
    <property type="nucleotide sequence ID" value="NZ_JAAMOW010000010.1"/>
</dbReference>
<dbReference type="InterPro" id="IPR052155">
    <property type="entry name" value="Biofilm_reg_signaling"/>
</dbReference>
<dbReference type="EMBL" id="JAAMOW010000010">
    <property type="protein sequence ID" value="NGY06698.1"/>
    <property type="molecule type" value="Genomic_DNA"/>
</dbReference>
<dbReference type="GO" id="GO:0006355">
    <property type="term" value="P:regulation of DNA-templated transcription"/>
    <property type="evidence" value="ECO:0007669"/>
    <property type="project" value="InterPro"/>
</dbReference>
<dbReference type="Gene3D" id="3.30.450.20">
    <property type="entry name" value="PAS domain"/>
    <property type="match status" value="2"/>
</dbReference>
<dbReference type="InterPro" id="IPR013767">
    <property type="entry name" value="PAS_fold"/>
</dbReference>
<dbReference type="SMART" id="SM00267">
    <property type="entry name" value="GGDEF"/>
    <property type="match status" value="1"/>
</dbReference>
<organism evidence="3 4">
    <name type="scientific">Solimonas terrae</name>
    <dbReference type="NCBI Taxonomy" id="1396819"/>
    <lineage>
        <taxon>Bacteria</taxon>
        <taxon>Pseudomonadati</taxon>
        <taxon>Pseudomonadota</taxon>
        <taxon>Gammaproteobacteria</taxon>
        <taxon>Nevskiales</taxon>
        <taxon>Nevskiaceae</taxon>
        <taxon>Solimonas</taxon>
    </lineage>
</organism>
<dbReference type="SUPFAM" id="SSF141868">
    <property type="entry name" value="EAL domain-like"/>
    <property type="match status" value="1"/>
</dbReference>
<feature type="domain" description="EAL" evidence="1">
    <location>
        <begin position="432"/>
        <end position="686"/>
    </location>
</feature>
<dbReference type="Proteomes" id="UP000472676">
    <property type="component" value="Unassembled WGS sequence"/>
</dbReference>
<protein>
    <submittedName>
        <fullName evidence="3">EAL domain-containing protein</fullName>
    </submittedName>
</protein>
<dbReference type="InterPro" id="IPR035965">
    <property type="entry name" value="PAS-like_dom_sf"/>
</dbReference>
<dbReference type="SUPFAM" id="SSF55785">
    <property type="entry name" value="PYP-like sensor domain (PAS domain)"/>
    <property type="match status" value="2"/>
</dbReference>
<dbReference type="InterPro" id="IPR043128">
    <property type="entry name" value="Rev_trsase/Diguanyl_cyclase"/>
</dbReference>
<dbReference type="InterPro" id="IPR000014">
    <property type="entry name" value="PAS"/>
</dbReference>
<dbReference type="InterPro" id="IPR035919">
    <property type="entry name" value="EAL_sf"/>
</dbReference>
<evidence type="ECO:0000313" key="3">
    <source>
        <dbReference type="EMBL" id="NGY06698.1"/>
    </source>
</evidence>
<name>A0A6M2BW31_9GAMM</name>
<accession>A0A6M2BW31</accession>
<dbReference type="Gene3D" id="3.30.70.270">
    <property type="match status" value="1"/>
</dbReference>
<reference evidence="3 4" key="1">
    <citation type="journal article" date="2014" name="Int. J. Syst. Evol. Microbiol.">
        <title>Solimonas terrae sp. nov., isolated from soil.</title>
        <authorList>
            <person name="Kim S.J."/>
            <person name="Moon J.Y."/>
            <person name="Weon H.Y."/>
            <person name="Ahn J.H."/>
            <person name="Chen W.M."/>
            <person name="Kwon S.W."/>
        </authorList>
    </citation>
    <scope>NUCLEOTIDE SEQUENCE [LARGE SCALE GENOMIC DNA]</scope>
    <source>
        <strain evidence="3 4">KIS83-12</strain>
    </source>
</reference>
<dbReference type="SMART" id="SM00052">
    <property type="entry name" value="EAL"/>
    <property type="match status" value="1"/>
</dbReference>
<dbReference type="Pfam" id="PF00563">
    <property type="entry name" value="EAL"/>
    <property type="match status" value="1"/>
</dbReference>
<dbReference type="CDD" id="cd00130">
    <property type="entry name" value="PAS"/>
    <property type="match status" value="1"/>
</dbReference>
<evidence type="ECO:0000313" key="4">
    <source>
        <dbReference type="Proteomes" id="UP000472676"/>
    </source>
</evidence>
<dbReference type="SUPFAM" id="SSF55073">
    <property type="entry name" value="Nucleotide cyclase"/>
    <property type="match status" value="1"/>
</dbReference>
<dbReference type="InterPro" id="IPR001633">
    <property type="entry name" value="EAL_dom"/>
</dbReference>
<evidence type="ECO:0000259" key="2">
    <source>
        <dbReference type="PROSITE" id="PS50887"/>
    </source>
</evidence>
<dbReference type="Pfam" id="PF00990">
    <property type="entry name" value="GGDEF"/>
    <property type="match status" value="1"/>
</dbReference>
<feature type="domain" description="GGDEF" evidence="2">
    <location>
        <begin position="289"/>
        <end position="423"/>
    </location>
</feature>
<dbReference type="InterPro" id="IPR013655">
    <property type="entry name" value="PAS_fold_3"/>
</dbReference>
<dbReference type="Gene3D" id="3.20.20.450">
    <property type="entry name" value="EAL domain"/>
    <property type="match status" value="1"/>
</dbReference>
<keyword evidence="4" id="KW-1185">Reference proteome</keyword>
<sequence length="703" mass="77548">MDRNAVTLEAVRGARAGAWEYVRADELGVRHRWRFRASPELRALLGLAEHELAHDDADSWLKLIEPSDAAAFSEALEQCLHGFSRVFDVIFRARHRDGSVRTLHARASVPAGKAGSLKRLAGLTTDITDFLAGRQRAELIASVFDSAVGGLLICDEAHRVVEANRTVTQMSGRSAVELSRLTLEQLLFANASAEEIDDAWTSVARRGVWIGRVAGRRRDETPYRFEVRMAAAGGEGGPRHYAVLIFDLDTLDAQVPITSAAPENVPPEDGNELRGLIDMAIKSAVNLRRGLTVLVLAIDRFDALIEAFGRRRTAKVLEACVRRLARLNDATLLCRQSQSDRLVLVVADLIEQRDIEQAFGRILEIVGRDIAVDGHAVRLLVSAGASVFPLDGVNADLLLQHAESALGVARRQGRGACLRIYEPELGDYASDRIHIEENLRKALKLGAFECHLQPKVRLENRRWFGAEALVRWRIGDTWIAPSRFIPIAEDSGLIKDLGRWVLWEAASRIAIWRREGLIGKDFRVAVNLAGAQIESELSRTVRAVLGYTQLPSRALMLEITETVIMQNPQETRKVIDELRGFGVGFALDDFGTGYTSMSQLQSLAIDEIKIDQSFVRALPDDPNSEAIVRSLITLGNGLKLDVIAEGIETEVQCAALMKLGCRLGQGFLFSKALPFDSFERALAEQREADAAHENGARFGGRAD</sequence>